<name>A0A0D7X064_9BACL</name>
<comment type="subcellular location">
    <subcellularLocation>
        <location evidence="1">Membrane</location>
        <topology evidence="1">Multi-pass membrane protein</topology>
    </subcellularLocation>
</comment>
<evidence type="ECO:0000256" key="3">
    <source>
        <dbReference type="ARBA" id="ARBA00022989"/>
    </source>
</evidence>
<protein>
    <recommendedName>
        <fullName evidence="8">DUF4870 domain-containing protein</fullName>
    </recommendedName>
</protein>
<evidence type="ECO:0000256" key="4">
    <source>
        <dbReference type="ARBA" id="ARBA00023136"/>
    </source>
</evidence>
<organism evidence="6 7">
    <name type="scientific">Paenibacillus terrae</name>
    <dbReference type="NCBI Taxonomy" id="159743"/>
    <lineage>
        <taxon>Bacteria</taxon>
        <taxon>Bacillati</taxon>
        <taxon>Bacillota</taxon>
        <taxon>Bacilli</taxon>
        <taxon>Bacillales</taxon>
        <taxon>Paenibacillaceae</taxon>
        <taxon>Paenibacillus</taxon>
    </lineage>
</organism>
<keyword evidence="3 5" id="KW-1133">Transmembrane helix</keyword>
<keyword evidence="7" id="KW-1185">Reference proteome</keyword>
<dbReference type="AlphaFoldDB" id="A0A0D7X064"/>
<proteinExistence type="predicted"/>
<gene>
    <name evidence="6" type="ORF">QD47_22855</name>
</gene>
<keyword evidence="4 5" id="KW-0472">Membrane</keyword>
<evidence type="ECO:0000313" key="6">
    <source>
        <dbReference type="EMBL" id="KJD43387.1"/>
    </source>
</evidence>
<evidence type="ECO:0008006" key="8">
    <source>
        <dbReference type="Google" id="ProtNLM"/>
    </source>
</evidence>
<dbReference type="Pfam" id="PF09685">
    <property type="entry name" value="MamF_MmsF"/>
    <property type="match status" value="1"/>
</dbReference>
<dbReference type="PATRIC" id="fig|159743.3.peg.5084"/>
<dbReference type="OrthoDB" id="2328241at2"/>
<dbReference type="InterPro" id="IPR019109">
    <property type="entry name" value="MamF_MmsF"/>
</dbReference>
<evidence type="ECO:0000256" key="5">
    <source>
        <dbReference type="SAM" id="Phobius"/>
    </source>
</evidence>
<comment type="caution">
    <text evidence="6">The sequence shown here is derived from an EMBL/GenBank/DDBJ whole genome shotgun (WGS) entry which is preliminary data.</text>
</comment>
<feature type="transmembrane region" description="Helical" evidence="5">
    <location>
        <begin position="6"/>
        <end position="28"/>
    </location>
</feature>
<evidence type="ECO:0000256" key="2">
    <source>
        <dbReference type="ARBA" id="ARBA00022692"/>
    </source>
</evidence>
<evidence type="ECO:0000256" key="1">
    <source>
        <dbReference type="ARBA" id="ARBA00004141"/>
    </source>
</evidence>
<feature type="transmembrane region" description="Helical" evidence="5">
    <location>
        <begin position="65"/>
        <end position="87"/>
    </location>
</feature>
<reference evidence="6 7" key="1">
    <citation type="submission" date="2014-11" db="EMBL/GenBank/DDBJ databases">
        <title>Draft Genome Sequences of Paenibacillus polymyxa NRRL B-30509 and Paenibacillus terrae NRRL B-30644, Strains from a Poultry Environment that Produce Tridecaptin A and Paenicidins.</title>
        <authorList>
            <person name="van Belkum M.J."/>
            <person name="Lohans C.T."/>
            <person name="Vederas J.C."/>
        </authorList>
    </citation>
    <scope>NUCLEOTIDE SEQUENCE [LARGE SCALE GENOMIC DNA]</scope>
    <source>
        <strain evidence="6 7">NRRL B-30644</strain>
    </source>
</reference>
<dbReference type="EMBL" id="JTHP01000059">
    <property type="protein sequence ID" value="KJD43387.1"/>
    <property type="molecule type" value="Genomic_DNA"/>
</dbReference>
<feature type="transmembrane region" description="Helical" evidence="5">
    <location>
        <begin position="40"/>
        <end position="59"/>
    </location>
</feature>
<sequence>MRGLLSSLCYFSIFFAPFLLPVIVWIAVRDEYVREHAKKAILSHIFPIIAAIPLLYFIATANHAGSVIGFVLLFAVVYLGVFVYNIYKGIMTLREAA</sequence>
<evidence type="ECO:0000313" key="7">
    <source>
        <dbReference type="Proteomes" id="UP000032534"/>
    </source>
</evidence>
<dbReference type="Proteomes" id="UP000032534">
    <property type="component" value="Unassembled WGS sequence"/>
</dbReference>
<accession>A0A0D7X064</accession>
<keyword evidence="2 5" id="KW-0812">Transmembrane</keyword>